<evidence type="ECO:0000256" key="1">
    <source>
        <dbReference type="ARBA" id="ARBA00004173"/>
    </source>
</evidence>
<comment type="similarity">
    <text evidence="2">Belongs to the band 7/mec-2 family.</text>
</comment>
<dbReference type="Pfam" id="PF01145">
    <property type="entry name" value="Band_7"/>
    <property type="match status" value="1"/>
</dbReference>
<feature type="domain" description="STML2-like C-terminal extension" evidence="6">
    <location>
        <begin position="127"/>
        <end position="187"/>
    </location>
</feature>
<sequence>MRSELGQISLDKVFRERESLNVSIVHAINKASEAWGITCLRYEIRDIKLPSRVHEAMQMQVEAERRKRAAILESEGVRAADINVAEGKRQARILASEAEKQEQINKASGEAQAMLAVAEARARGLTLVGRALAQTDSKHAASLTLAEQYVAAFNKLARTNNTLILPANAGDVSNLVAQAMSIYSTVTAHNTQKALNQAENSQDYEDPLVTLNALTEKGSTMAGQAVPREDDSLAEYFSDDEEREKALQAQKEKKDQHLHKLERDT</sequence>
<dbReference type="Pfam" id="PF16200">
    <property type="entry name" value="Band_7_C"/>
    <property type="match status" value="1"/>
</dbReference>
<dbReference type="PRINTS" id="PR00721">
    <property type="entry name" value="STOMATIN"/>
</dbReference>
<evidence type="ECO:0000313" key="7">
    <source>
        <dbReference type="EMBL" id="KAL0820505.1"/>
    </source>
</evidence>
<dbReference type="InterPro" id="IPR036013">
    <property type="entry name" value="Band_7/SPFH_dom_sf"/>
</dbReference>
<dbReference type="InterPro" id="IPR032435">
    <property type="entry name" value="STML2-like_C"/>
</dbReference>
<evidence type="ECO:0000256" key="4">
    <source>
        <dbReference type="SAM" id="MobiDB-lite"/>
    </source>
</evidence>
<dbReference type="EMBL" id="JBEDNZ010000019">
    <property type="protein sequence ID" value="KAL0820505.1"/>
    <property type="molecule type" value="Genomic_DNA"/>
</dbReference>
<dbReference type="AlphaFoldDB" id="A0ABD0SKZ0"/>
<evidence type="ECO:0000256" key="3">
    <source>
        <dbReference type="ARBA" id="ARBA00023128"/>
    </source>
</evidence>
<dbReference type="InterPro" id="IPR050710">
    <property type="entry name" value="Band7/mec-2_domain"/>
</dbReference>
<dbReference type="InterPro" id="IPR001107">
    <property type="entry name" value="Band_7"/>
</dbReference>
<name>A0ABD0SKZ0_LOXSC</name>
<dbReference type="SUPFAM" id="SSF117892">
    <property type="entry name" value="Band 7/SPFH domain"/>
    <property type="match status" value="1"/>
</dbReference>
<evidence type="ECO:0008006" key="9">
    <source>
        <dbReference type="Google" id="ProtNLM"/>
    </source>
</evidence>
<feature type="domain" description="Band 7" evidence="5">
    <location>
        <begin position="2"/>
        <end position="76"/>
    </location>
</feature>
<dbReference type="Gene3D" id="3.30.479.30">
    <property type="entry name" value="Band 7 domain"/>
    <property type="match status" value="1"/>
</dbReference>
<accession>A0ABD0SKZ0</accession>
<reference evidence="7 8" key="1">
    <citation type="submission" date="2024-06" db="EMBL/GenBank/DDBJ databases">
        <title>A chromosome-level genome assembly of beet webworm, Loxostege sticticalis.</title>
        <authorList>
            <person name="Zhang Y."/>
        </authorList>
    </citation>
    <scope>NUCLEOTIDE SEQUENCE [LARGE SCALE GENOMIC DNA]</scope>
    <source>
        <strain evidence="7">AQ028</strain>
        <tissue evidence="7">Male pupae</tissue>
    </source>
</reference>
<evidence type="ECO:0000259" key="5">
    <source>
        <dbReference type="Pfam" id="PF01145"/>
    </source>
</evidence>
<feature type="region of interest" description="Disordered" evidence="4">
    <location>
        <begin position="237"/>
        <end position="265"/>
    </location>
</feature>
<evidence type="ECO:0000256" key="2">
    <source>
        <dbReference type="ARBA" id="ARBA00008164"/>
    </source>
</evidence>
<protein>
    <recommendedName>
        <fullName evidence="9">Stomatin-like protein 2, mitochondrial</fullName>
    </recommendedName>
</protein>
<dbReference type="PANTHER" id="PTHR43327">
    <property type="entry name" value="STOMATIN-LIKE PROTEIN 2, MITOCHONDRIAL"/>
    <property type="match status" value="1"/>
</dbReference>
<dbReference type="Proteomes" id="UP001549921">
    <property type="component" value="Unassembled WGS sequence"/>
</dbReference>
<comment type="caution">
    <text evidence="7">The sequence shown here is derived from an EMBL/GenBank/DDBJ whole genome shotgun (WGS) entry which is preliminary data.</text>
</comment>
<dbReference type="GO" id="GO:0005739">
    <property type="term" value="C:mitochondrion"/>
    <property type="evidence" value="ECO:0007669"/>
    <property type="project" value="UniProtKB-SubCell"/>
</dbReference>
<gene>
    <name evidence="7" type="ORF">ABMA28_006363</name>
</gene>
<proteinExistence type="inferred from homology"/>
<dbReference type="InterPro" id="IPR001972">
    <property type="entry name" value="Stomatin_HflK_fam"/>
</dbReference>
<dbReference type="PANTHER" id="PTHR43327:SF10">
    <property type="entry name" value="STOMATIN-LIKE PROTEIN 2, MITOCHONDRIAL"/>
    <property type="match status" value="1"/>
</dbReference>
<evidence type="ECO:0000259" key="6">
    <source>
        <dbReference type="Pfam" id="PF16200"/>
    </source>
</evidence>
<keyword evidence="3" id="KW-0496">Mitochondrion</keyword>
<evidence type="ECO:0000313" key="8">
    <source>
        <dbReference type="Proteomes" id="UP001549921"/>
    </source>
</evidence>
<comment type="subcellular location">
    <subcellularLocation>
        <location evidence="1">Mitochondrion</location>
    </subcellularLocation>
</comment>
<feature type="compositionally biased region" description="Basic and acidic residues" evidence="4">
    <location>
        <begin position="243"/>
        <end position="265"/>
    </location>
</feature>
<organism evidence="7 8">
    <name type="scientific">Loxostege sticticalis</name>
    <name type="common">Beet webworm moth</name>
    <dbReference type="NCBI Taxonomy" id="481309"/>
    <lineage>
        <taxon>Eukaryota</taxon>
        <taxon>Metazoa</taxon>
        <taxon>Ecdysozoa</taxon>
        <taxon>Arthropoda</taxon>
        <taxon>Hexapoda</taxon>
        <taxon>Insecta</taxon>
        <taxon>Pterygota</taxon>
        <taxon>Neoptera</taxon>
        <taxon>Endopterygota</taxon>
        <taxon>Lepidoptera</taxon>
        <taxon>Glossata</taxon>
        <taxon>Ditrysia</taxon>
        <taxon>Pyraloidea</taxon>
        <taxon>Crambidae</taxon>
        <taxon>Pyraustinae</taxon>
        <taxon>Loxostege</taxon>
    </lineage>
</organism>